<evidence type="ECO:0000256" key="2">
    <source>
        <dbReference type="ARBA" id="ARBA00023125"/>
    </source>
</evidence>
<dbReference type="InterPro" id="IPR036390">
    <property type="entry name" value="WH_DNA-bd_sf"/>
</dbReference>
<dbReference type="EMBL" id="RWKW01000046">
    <property type="protein sequence ID" value="RST85922.1"/>
    <property type="molecule type" value="Genomic_DNA"/>
</dbReference>
<evidence type="ECO:0000259" key="4">
    <source>
        <dbReference type="PROSITE" id="PS50987"/>
    </source>
</evidence>
<comment type="caution">
    <text evidence="5">The sequence shown here is derived from an EMBL/GenBank/DDBJ whole genome shotgun (WGS) entry which is preliminary data.</text>
</comment>
<organism evidence="5 6">
    <name type="scientific">Aquibium carbonis</name>
    <dbReference type="NCBI Taxonomy" id="2495581"/>
    <lineage>
        <taxon>Bacteria</taxon>
        <taxon>Pseudomonadati</taxon>
        <taxon>Pseudomonadota</taxon>
        <taxon>Alphaproteobacteria</taxon>
        <taxon>Hyphomicrobiales</taxon>
        <taxon>Phyllobacteriaceae</taxon>
        <taxon>Aquibium</taxon>
    </lineage>
</organism>
<accession>A0A3R9ZRD6</accession>
<dbReference type="Pfam" id="PF12840">
    <property type="entry name" value="HTH_20"/>
    <property type="match status" value="1"/>
</dbReference>
<feature type="domain" description="HTH arsR-type" evidence="4">
    <location>
        <begin position="10"/>
        <end position="105"/>
    </location>
</feature>
<dbReference type="PROSITE" id="PS50987">
    <property type="entry name" value="HTH_ARSR_2"/>
    <property type="match status" value="1"/>
</dbReference>
<dbReference type="AlphaFoldDB" id="A0A3R9ZRD6"/>
<evidence type="ECO:0000313" key="5">
    <source>
        <dbReference type="EMBL" id="RST85922.1"/>
    </source>
</evidence>
<keyword evidence="2" id="KW-0238">DNA-binding</keyword>
<dbReference type="SUPFAM" id="SSF46785">
    <property type="entry name" value="Winged helix' DNA-binding domain"/>
    <property type="match status" value="1"/>
</dbReference>
<dbReference type="PRINTS" id="PR00778">
    <property type="entry name" value="HTHARSR"/>
</dbReference>
<keyword evidence="1" id="KW-0805">Transcription regulation</keyword>
<dbReference type="InterPro" id="IPR036388">
    <property type="entry name" value="WH-like_DNA-bd_sf"/>
</dbReference>
<sequence>MNISTNILAASDTRDADLAAALGALAHPARISILRHLAQHEACCCRDVVERIDLAQSTVSQHLKVLVSAGLVLYEPQNRRSRYSVNRPVLDRLSRQVGALLTSCCATPA</sequence>
<dbReference type="NCBIfam" id="NF033788">
    <property type="entry name" value="HTH_metalloreg"/>
    <property type="match status" value="1"/>
</dbReference>
<evidence type="ECO:0000256" key="3">
    <source>
        <dbReference type="ARBA" id="ARBA00023163"/>
    </source>
</evidence>
<evidence type="ECO:0000256" key="1">
    <source>
        <dbReference type="ARBA" id="ARBA00023015"/>
    </source>
</evidence>
<gene>
    <name evidence="5" type="ORF">EJC49_13420</name>
</gene>
<dbReference type="InterPro" id="IPR011991">
    <property type="entry name" value="ArsR-like_HTH"/>
</dbReference>
<dbReference type="SMART" id="SM00418">
    <property type="entry name" value="HTH_ARSR"/>
    <property type="match status" value="1"/>
</dbReference>
<reference evidence="5 6" key="1">
    <citation type="submission" date="2018-12" db="EMBL/GenBank/DDBJ databases">
        <title>Mesorhizobium carbonis sp. nov., isolated from coal mine water.</title>
        <authorList>
            <person name="Xin W."/>
            <person name="Xu Z."/>
            <person name="Xiang F."/>
            <person name="Zhang J."/>
            <person name="Xi L."/>
            <person name="Liu J."/>
        </authorList>
    </citation>
    <scope>NUCLEOTIDE SEQUENCE [LARGE SCALE GENOMIC DNA]</scope>
    <source>
        <strain evidence="5 6">B2.3</strain>
    </source>
</reference>
<evidence type="ECO:0000313" key="6">
    <source>
        <dbReference type="Proteomes" id="UP000278398"/>
    </source>
</evidence>
<dbReference type="GO" id="GO:0003677">
    <property type="term" value="F:DNA binding"/>
    <property type="evidence" value="ECO:0007669"/>
    <property type="project" value="UniProtKB-KW"/>
</dbReference>
<protein>
    <submittedName>
        <fullName evidence="5">Transcriptional regulator</fullName>
    </submittedName>
</protein>
<dbReference type="RefSeq" id="WP_126700439.1">
    <property type="nucleotide sequence ID" value="NZ_RWKW01000046.1"/>
</dbReference>
<name>A0A3R9ZRD6_9HYPH</name>
<keyword evidence="3" id="KW-0804">Transcription</keyword>
<dbReference type="CDD" id="cd00090">
    <property type="entry name" value="HTH_ARSR"/>
    <property type="match status" value="1"/>
</dbReference>
<dbReference type="GO" id="GO:0003700">
    <property type="term" value="F:DNA-binding transcription factor activity"/>
    <property type="evidence" value="ECO:0007669"/>
    <property type="project" value="InterPro"/>
</dbReference>
<dbReference type="InterPro" id="IPR051081">
    <property type="entry name" value="HTH_MetalResp_TranReg"/>
</dbReference>
<dbReference type="Gene3D" id="1.10.10.10">
    <property type="entry name" value="Winged helix-like DNA-binding domain superfamily/Winged helix DNA-binding domain"/>
    <property type="match status" value="1"/>
</dbReference>
<proteinExistence type="predicted"/>
<dbReference type="OrthoDB" id="9804742at2"/>
<dbReference type="Proteomes" id="UP000278398">
    <property type="component" value="Unassembled WGS sequence"/>
</dbReference>
<dbReference type="PANTHER" id="PTHR33154:SF15">
    <property type="entry name" value="REGULATORY PROTEIN ARSR"/>
    <property type="match status" value="1"/>
</dbReference>
<dbReference type="InterPro" id="IPR001845">
    <property type="entry name" value="HTH_ArsR_DNA-bd_dom"/>
</dbReference>
<keyword evidence="6" id="KW-1185">Reference proteome</keyword>
<dbReference type="PANTHER" id="PTHR33154">
    <property type="entry name" value="TRANSCRIPTIONAL REGULATOR, ARSR FAMILY"/>
    <property type="match status" value="1"/>
</dbReference>